<name>A0A1Y1IVY6_KLENI</name>
<feature type="compositionally biased region" description="Pro residues" evidence="1">
    <location>
        <begin position="145"/>
        <end position="174"/>
    </location>
</feature>
<gene>
    <name evidence="2" type="ORF">KFL_010130050</name>
</gene>
<feature type="region of interest" description="Disordered" evidence="1">
    <location>
        <begin position="143"/>
        <end position="174"/>
    </location>
</feature>
<accession>A0A1Y1IVY6</accession>
<keyword evidence="3" id="KW-1185">Reference proteome</keyword>
<evidence type="ECO:0000313" key="3">
    <source>
        <dbReference type="Proteomes" id="UP000054558"/>
    </source>
</evidence>
<dbReference type="AlphaFoldDB" id="A0A1Y1IVY6"/>
<protein>
    <submittedName>
        <fullName evidence="2">Uncharacterized protein</fullName>
    </submittedName>
</protein>
<reference evidence="2 3" key="1">
    <citation type="journal article" date="2014" name="Nat. Commun.">
        <title>Klebsormidium flaccidum genome reveals primary factors for plant terrestrial adaptation.</title>
        <authorList>
            <person name="Hori K."/>
            <person name="Maruyama F."/>
            <person name="Fujisawa T."/>
            <person name="Togashi T."/>
            <person name="Yamamoto N."/>
            <person name="Seo M."/>
            <person name="Sato S."/>
            <person name="Yamada T."/>
            <person name="Mori H."/>
            <person name="Tajima N."/>
            <person name="Moriyama T."/>
            <person name="Ikeuchi M."/>
            <person name="Watanabe M."/>
            <person name="Wada H."/>
            <person name="Kobayashi K."/>
            <person name="Saito M."/>
            <person name="Masuda T."/>
            <person name="Sasaki-Sekimoto Y."/>
            <person name="Mashiguchi K."/>
            <person name="Awai K."/>
            <person name="Shimojima M."/>
            <person name="Masuda S."/>
            <person name="Iwai M."/>
            <person name="Nobusawa T."/>
            <person name="Narise T."/>
            <person name="Kondo S."/>
            <person name="Saito H."/>
            <person name="Sato R."/>
            <person name="Murakawa M."/>
            <person name="Ihara Y."/>
            <person name="Oshima-Yamada Y."/>
            <person name="Ohtaka K."/>
            <person name="Satoh M."/>
            <person name="Sonobe K."/>
            <person name="Ishii M."/>
            <person name="Ohtani R."/>
            <person name="Kanamori-Sato M."/>
            <person name="Honoki R."/>
            <person name="Miyazaki D."/>
            <person name="Mochizuki H."/>
            <person name="Umetsu J."/>
            <person name="Higashi K."/>
            <person name="Shibata D."/>
            <person name="Kamiya Y."/>
            <person name="Sato N."/>
            <person name="Nakamura Y."/>
            <person name="Tabata S."/>
            <person name="Ida S."/>
            <person name="Kurokawa K."/>
            <person name="Ohta H."/>
        </authorList>
    </citation>
    <scope>NUCLEOTIDE SEQUENCE [LARGE SCALE GENOMIC DNA]</scope>
    <source>
        <strain evidence="2 3">NIES-2285</strain>
    </source>
</reference>
<dbReference type="Proteomes" id="UP000054558">
    <property type="component" value="Unassembled WGS sequence"/>
</dbReference>
<sequence length="265" mass="30814">MDEARIQRNIEEAITLLRRGLSGDDILAIFQARNEGRGPTYALHPEAWATVMRRAKRRASRLDPIPVPTAAPAGPSELFQLDEARIQRNTEEAITLLRRGLSRDDIFAIFQARNEGRGPTYALHPEVWATVMRRAKRRASRLGPIPAPTAAPVPPRPVPRPFVPPVSPRPVPRPQLPSLHDRYRDHLYLPSLHDIYQDHRYLPSLHDLYRDHLYLPSLHDIYRDHRYLPSLHDLCRDHRYLPSLHDLCRDHRYLPSLRDLYRDLP</sequence>
<dbReference type="EMBL" id="DF237962">
    <property type="protein sequence ID" value="GAQ92438.1"/>
    <property type="molecule type" value="Genomic_DNA"/>
</dbReference>
<evidence type="ECO:0000313" key="2">
    <source>
        <dbReference type="EMBL" id="GAQ92438.1"/>
    </source>
</evidence>
<dbReference type="STRING" id="105231.A0A1Y1IVY6"/>
<evidence type="ECO:0000256" key="1">
    <source>
        <dbReference type="SAM" id="MobiDB-lite"/>
    </source>
</evidence>
<organism evidence="2 3">
    <name type="scientific">Klebsormidium nitens</name>
    <name type="common">Green alga</name>
    <name type="synonym">Ulothrix nitens</name>
    <dbReference type="NCBI Taxonomy" id="105231"/>
    <lineage>
        <taxon>Eukaryota</taxon>
        <taxon>Viridiplantae</taxon>
        <taxon>Streptophyta</taxon>
        <taxon>Klebsormidiophyceae</taxon>
        <taxon>Klebsormidiales</taxon>
        <taxon>Klebsormidiaceae</taxon>
        <taxon>Klebsormidium</taxon>
    </lineage>
</organism>
<proteinExistence type="predicted"/>